<protein>
    <submittedName>
        <fullName evidence="1">Uncharacterized protein</fullName>
    </submittedName>
</protein>
<organism evidence="1">
    <name type="scientific">metagenome</name>
    <dbReference type="NCBI Taxonomy" id="256318"/>
    <lineage>
        <taxon>unclassified sequences</taxon>
        <taxon>metagenomes</taxon>
    </lineage>
</organism>
<gene>
    <name evidence="1" type="ORF">NOCA2300014</name>
</gene>
<accession>A0A2P2C4Y0</accession>
<reference evidence="1" key="1">
    <citation type="submission" date="2015-08" db="EMBL/GenBank/DDBJ databases">
        <authorList>
            <person name="Babu N.S."/>
            <person name="Beckwith C.J."/>
            <person name="Beseler K.G."/>
            <person name="Brison A."/>
            <person name="Carone J.V."/>
            <person name="Caskin T.P."/>
            <person name="Diamond M."/>
            <person name="Durham M.E."/>
            <person name="Foxe J.M."/>
            <person name="Go M."/>
            <person name="Henderson B.A."/>
            <person name="Jones I.B."/>
            <person name="McGettigan J.A."/>
            <person name="Micheletti S.J."/>
            <person name="Nasrallah M.E."/>
            <person name="Ortiz D."/>
            <person name="Piller C.R."/>
            <person name="Privatt S.R."/>
            <person name="Schneider S.L."/>
            <person name="Sharp S."/>
            <person name="Smith T.C."/>
            <person name="Stanton J.D."/>
            <person name="Ullery H.E."/>
            <person name="Wilson R.J."/>
            <person name="Serrano M.G."/>
            <person name="Buck G."/>
            <person name="Lee V."/>
            <person name="Wang Y."/>
            <person name="Carvalho R."/>
            <person name="Voegtly L."/>
            <person name="Shi R."/>
            <person name="Duckworth R."/>
            <person name="Johnson A."/>
            <person name="Loviza R."/>
            <person name="Walstead R."/>
            <person name="Shah Z."/>
            <person name="Kiflezghi M."/>
            <person name="Wade K."/>
            <person name="Ball S.L."/>
            <person name="Bradley K.W."/>
            <person name="Asai D.J."/>
            <person name="Bowman C.A."/>
            <person name="Russell D.A."/>
            <person name="Pope W.H."/>
            <person name="Jacobs-Sera D."/>
            <person name="Hendrix R.W."/>
            <person name="Hatfull G.F."/>
        </authorList>
    </citation>
    <scope>NUCLEOTIDE SEQUENCE</scope>
</reference>
<name>A0A2P2C4Y0_9ZZZZ</name>
<proteinExistence type="predicted"/>
<evidence type="ECO:0000313" key="1">
    <source>
        <dbReference type="EMBL" id="CUR55782.1"/>
    </source>
</evidence>
<sequence length="81" mass="9229">MSLPDPALLQRVVQPALDEVQHEIDGKITEALEQVRDDLSGREPEVVYADLRSRLLETVPALNIHEAHLRQVAQLISRRRL</sequence>
<dbReference type="AlphaFoldDB" id="A0A2P2C4Y0"/>
<dbReference type="EMBL" id="CZKA01000024">
    <property type="protein sequence ID" value="CUR55782.1"/>
    <property type="molecule type" value="Genomic_DNA"/>
</dbReference>